<dbReference type="InterPro" id="IPR007055">
    <property type="entry name" value="BON_dom"/>
</dbReference>
<accession>A0A517QL66</accession>
<dbReference type="Proteomes" id="UP000315724">
    <property type="component" value="Chromosome"/>
</dbReference>
<organism evidence="2 3">
    <name type="scientific">Thalassoglobus polymorphus</name>
    <dbReference type="NCBI Taxonomy" id="2527994"/>
    <lineage>
        <taxon>Bacteria</taxon>
        <taxon>Pseudomonadati</taxon>
        <taxon>Planctomycetota</taxon>
        <taxon>Planctomycetia</taxon>
        <taxon>Planctomycetales</taxon>
        <taxon>Planctomycetaceae</taxon>
        <taxon>Thalassoglobus</taxon>
    </lineage>
</organism>
<keyword evidence="3" id="KW-1185">Reference proteome</keyword>
<gene>
    <name evidence="2" type="ORF">Mal48_16090</name>
</gene>
<dbReference type="AlphaFoldDB" id="A0A517QL66"/>
<dbReference type="OrthoDB" id="290311at2"/>
<dbReference type="Gene3D" id="3.30.1340.30">
    <property type="match status" value="1"/>
</dbReference>
<dbReference type="EMBL" id="CP036267">
    <property type="protein sequence ID" value="QDT32364.1"/>
    <property type="molecule type" value="Genomic_DNA"/>
</dbReference>
<proteinExistence type="predicted"/>
<evidence type="ECO:0000259" key="1">
    <source>
        <dbReference type="PROSITE" id="PS50914"/>
    </source>
</evidence>
<evidence type="ECO:0000313" key="2">
    <source>
        <dbReference type="EMBL" id="QDT32364.1"/>
    </source>
</evidence>
<sequence>MPNAISHETSTSKDLVRRVCRAITELGYPEHSSVKCESDGSTVTLNGKLSSFYLLQIAQAIAMEVPGVRTVVNKIEVCGKSRKSRWY</sequence>
<name>A0A517QL66_9PLAN</name>
<evidence type="ECO:0000313" key="3">
    <source>
        <dbReference type="Proteomes" id="UP000315724"/>
    </source>
</evidence>
<dbReference type="RefSeq" id="WP_145197568.1">
    <property type="nucleotide sequence ID" value="NZ_CP036267.1"/>
</dbReference>
<reference evidence="2 3" key="1">
    <citation type="submission" date="2019-02" db="EMBL/GenBank/DDBJ databases">
        <title>Deep-cultivation of Planctomycetes and their phenomic and genomic characterization uncovers novel biology.</title>
        <authorList>
            <person name="Wiegand S."/>
            <person name="Jogler M."/>
            <person name="Boedeker C."/>
            <person name="Pinto D."/>
            <person name="Vollmers J."/>
            <person name="Rivas-Marin E."/>
            <person name="Kohn T."/>
            <person name="Peeters S.H."/>
            <person name="Heuer A."/>
            <person name="Rast P."/>
            <person name="Oberbeckmann S."/>
            <person name="Bunk B."/>
            <person name="Jeske O."/>
            <person name="Meyerdierks A."/>
            <person name="Storesund J.E."/>
            <person name="Kallscheuer N."/>
            <person name="Luecker S."/>
            <person name="Lage O.M."/>
            <person name="Pohl T."/>
            <person name="Merkel B.J."/>
            <person name="Hornburger P."/>
            <person name="Mueller R.-W."/>
            <person name="Bruemmer F."/>
            <person name="Labrenz M."/>
            <person name="Spormann A.M."/>
            <person name="Op den Camp H."/>
            <person name="Overmann J."/>
            <person name="Amann R."/>
            <person name="Jetten M.S.M."/>
            <person name="Mascher T."/>
            <person name="Medema M.H."/>
            <person name="Devos D.P."/>
            <person name="Kaster A.-K."/>
            <person name="Ovreas L."/>
            <person name="Rohde M."/>
            <person name="Galperin M.Y."/>
            <person name="Jogler C."/>
        </authorList>
    </citation>
    <scope>NUCLEOTIDE SEQUENCE [LARGE SCALE GENOMIC DNA]</scope>
    <source>
        <strain evidence="2 3">Mal48</strain>
    </source>
</reference>
<protein>
    <submittedName>
        <fullName evidence="2">BON domain protein</fullName>
    </submittedName>
</protein>
<dbReference type="Pfam" id="PF04972">
    <property type="entry name" value="BON"/>
    <property type="match status" value="1"/>
</dbReference>
<dbReference type="PROSITE" id="PS50914">
    <property type="entry name" value="BON"/>
    <property type="match status" value="1"/>
</dbReference>
<dbReference type="KEGG" id="tpol:Mal48_16090"/>
<feature type="domain" description="BON" evidence="1">
    <location>
        <begin position="11"/>
        <end position="79"/>
    </location>
</feature>